<keyword evidence="1" id="KW-0472">Membrane</keyword>
<name>A0ABR4CRK6_9HELO</name>
<evidence type="ECO:0000313" key="3">
    <source>
        <dbReference type="Proteomes" id="UP001595075"/>
    </source>
</evidence>
<proteinExistence type="predicted"/>
<evidence type="ECO:0000256" key="1">
    <source>
        <dbReference type="SAM" id="Phobius"/>
    </source>
</evidence>
<accession>A0ABR4CRK6</accession>
<evidence type="ECO:0000313" key="2">
    <source>
        <dbReference type="EMBL" id="KAL2072397.1"/>
    </source>
</evidence>
<dbReference type="EMBL" id="JAZHXI010000004">
    <property type="protein sequence ID" value="KAL2072397.1"/>
    <property type="molecule type" value="Genomic_DNA"/>
</dbReference>
<protein>
    <submittedName>
        <fullName evidence="2">Uncharacterized protein</fullName>
    </submittedName>
</protein>
<sequence length="182" mass="20940">MIGSTALWVCGLLYPTPIREYKSCLLAVYTCFVRLQLILPLYLPKITFSISSLLNICFFTLFVRAHLVPKITHKCGWNKSFQIWISIIEHHQMALIETKQPRNILPQPAPVPNKTVHHSYRKKGEFGTSARERYLVIWAATRSTLPLPYCTWYCGAKFRTWFTVVSMLSFAKFEVAGVLILA</sequence>
<keyword evidence="3" id="KW-1185">Reference proteome</keyword>
<feature type="transmembrane region" description="Helical" evidence="1">
    <location>
        <begin position="48"/>
        <end position="67"/>
    </location>
</feature>
<keyword evidence="1" id="KW-1133">Transmembrane helix</keyword>
<gene>
    <name evidence="2" type="ORF">VTL71DRAFT_11740</name>
</gene>
<dbReference type="Proteomes" id="UP001595075">
    <property type="component" value="Unassembled WGS sequence"/>
</dbReference>
<comment type="caution">
    <text evidence="2">The sequence shown here is derived from an EMBL/GenBank/DDBJ whole genome shotgun (WGS) entry which is preliminary data.</text>
</comment>
<reference evidence="2 3" key="1">
    <citation type="journal article" date="2024" name="Commun. Biol.">
        <title>Comparative genomic analysis of thermophilic fungi reveals convergent evolutionary adaptations and gene losses.</title>
        <authorList>
            <person name="Steindorff A.S."/>
            <person name="Aguilar-Pontes M.V."/>
            <person name="Robinson A.J."/>
            <person name="Andreopoulos B."/>
            <person name="LaButti K."/>
            <person name="Kuo A."/>
            <person name="Mondo S."/>
            <person name="Riley R."/>
            <person name="Otillar R."/>
            <person name="Haridas S."/>
            <person name="Lipzen A."/>
            <person name="Grimwood J."/>
            <person name="Schmutz J."/>
            <person name="Clum A."/>
            <person name="Reid I.D."/>
            <person name="Moisan M.C."/>
            <person name="Butler G."/>
            <person name="Nguyen T.T.M."/>
            <person name="Dewar K."/>
            <person name="Conant G."/>
            <person name="Drula E."/>
            <person name="Henrissat B."/>
            <person name="Hansel C."/>
            <person name="Singer S."/>
            <person name="Hutchinson M.I."/>
            <person name="de Vries R.P."/>
            <person name="Natvig D.O."/>
            <person name="Powell A.J."/>
            <person name="Tsang A."/>
            <person name="Grigoriev I.V."/>
        </authorList>
    </citation>
    <scope>NUCLEOTIDE SEQUENCE [LARGE SCALE GENOMIC DNA]</scope>
    <source>
        <strain evidence="2 3">CBS 494.80</strain>
    </source>
</reference>
<organism evidence="2 3">
    <name type="scientific">Oculimacula yallundae</name>
    <dbReference type="NCBI Taxonomy" id="86028"/>
    <lineage>
        <taxon>Eukaryota</taxon>
        <taxon>Fungi</taxon>
        <taxon>Dikarya</taxon>
        <taxon>Ascomycota</taxon>
        <taxon>Pezizomycotina</taxon>
        <taxon>Leotiomycetes</taxon>
        <taxon>Helotiales</taxon>
        <taxon>Ploettnerulaceae</taxon>
        <taxon>Oculimacula</taxon>
    </lineage>
</organism>
<keyword evidence="1" id="KW-0812">Transmembrane</keyword>